<dbReference type="GO" id="GO:0003713">
    <property type="term" value="F:transcription coactivator activity"/>
    <property type="evidence" value="ECO:0007669"/>
    <property type="project" value="TreeGrafter"/>
</dbReference>
<keyword evidence="1" id="KW-0175">Coiled coil</keyword>
<dbReference type="InParanoid" id="A0A1D3CYD5"/>
<gene>
    <name evidence="3" type="ORF">cyc_03080</name>
</gene>
<sequence length="4385" mass="472007">MPEPEAEALKAAPRLAGAMSAASLSAPSLQQGTPQMAVCMYTGSPRVLPRLPSEFSLGRHLLQLRDTGRPPRRLPPQKVLLLQQVLLRSSSHRKRSRNEAPVSPVQASRPERHQSPSAIQDESEFIPLSLRDRTDPFSCRDSSRRSISPCSNTNSCSAACGPLAQERHPTQGPLGNAALLTTAAAGSPETASNIVTSALQSTSGTSALAATAASTPSTIQITSGTTAAALAATSSTAPTTQTTSAATAQAQISSGGTAAAAPTAPVPAEAAAPTPAASGVTATETHTAVHRPAATVEPQEYDELRSTACHCLHGLQGHHGTPTVSDGEALEEAAGKAKSAVVGVDAAAAFTIVTEATPLVNPAARVVGVQTAAVGVNANTPIAPLVPAAIPTLAACSYRPPRSSRAVLLFPICCGKSVPLSESSNTGEMLPDCIPQRGGVGDQSGLFDAFAPADSHAAASCAAATLAGNRSASKSPKCPVAAGEEAGPAPCSIPVCRLAVASYAVSAAAMHVRTPIAETRRRAAPAERRPKTATANCAAVRGVVPQQDAPLFLQYCPLQTRKEDVKGPNDGICTDGKPGGSWKSPLQAATASKALLQQGRREHRKGVQTGTNFRMPAEMATSLPPEAAVAKRAFSSAAQRVPKPKEKRSGVWLLPRIDEGSVALRSSTLLMASGGAAYASRRVAEECIKESKIRAATTSGAAHLDDDSVNPHSAHLTSQPPSTDVSARQGLSVATADVGTSETSGLLKRSIHTLPCWVSLLQRLQRHAAKHAPAEQMLLQEALAAITQVRKALVQQLPPEMQEHPKVTIRSKGLVLKSRRLQRAGNSYYSGHSARIIRHAAPESACAGPPTEEATSDGSREAAAQQRSLPACSPLSMNAARCQNQRRQHKQHQQWRGKSEHHQQQRHATPEGPQKAPRKAGKGCSRKAAAASSATPSTANPEQSKWINGYCTATPSTPKVVKKAIDGAPDLAGASTSKATQGAATTWRGDVSQLPSHATIIKAADADVRSQQLRRLLPRSLGADSETALSYRCKKRSRRYQSVPTPRRTAGSSGTGSSSGCTILAVEQNTTLASLTRQQRPVSARTRDQGVAAKRQEKYEETLATMRAQLQQLQKQQMQLQSQLQPPWNSNTAIAAATATVTARQQPLHTAAKLPAATVAAISARQTWKGGLATHHEQEVLQKLQEHSLRQQQHRHSRQQALSLTTGRRAQEAPAKAVVEDASSIQDSSTNERECQRDVQNDLHQGDPLKQGNTEEAAKHRALVVPPRGEAPPEPQEQQQQICCTPCSFKEGSQASGTPNPSHQCEKVQHQEGVLPGHQLQMLVMQNRQLRRQLHEQQKRLQAQLQQPRTQPLGSRYRSRCGSVKRSPACLRSAGPQHQLQKGAVKSAAVECACNTALKPDSSPKASASSARPCGVSIGSIILSEGACGGLSATDSQTHTVQAEGLEPRVDAAKRAQLSDTTEKEADMLGPTGPTATAAAILKVAAESSSTRLSLSQKVKDAGLEGEETATSFHEPCTRESFSPNQRHLRQQQSLADYRSDTQQIFLAASEGSTRQGPPLPLPLDSAHLCSTADNRYSLIKTQNLLPRRSISNDENSTPLLLQLRRLHGGDAAQRCEQEYKKSTSTYLDRLRDLQEQRIAALLQLRLQQPQPELTYHGWLQNCGGLERCRTTQSVQVGCSESITNRAIEQDQRQPQMQQQQFRDLDEPPQHPMEPCDSYGACSDRALLQQKQQQGHIHESRRGKCPISSGYLKREISPTAASKTQLLAGRGRTDLVLSAARDEAAAGAAVSTTGDITKGAKGEFSRTELGGKEYYEQQPKLQETLQQFEQQLQRLQQEMHPKQRAQQKEQRQQQQIHLIVGVRRSRASREAQLSKAPAVVVRKQPSLQQQQILPQNGPILQLHQTPERQRPLPTLAYEARQQHQEASGAAGQQSLELRSTKPPPLQGTPASILVPPRPIRALPQKHQRQPTPTQQPPKGSPPMESARNGLRAQHRRIKFAQQQIMEASKVSSSTEEQRQHITLHVCPVTARQEQQMQHVHVIRHRMQQTKRSEFHEDEGRAYTASKGATLVCRRSLISGVLEALVPLPAACAAGVLSGEEHRSASSDRLSQQIPGARCSCRIEAHSELVLKSSIASVHGDPRKIDTVCTSFAPKAKVAPTGDTTFLQGQQPRHQDLNRTQRSLMGASLSSEERKLQASLQLLSCQRQAEEEDALEQRQRLWRCVATSLLRYFGETRQCNWSDVRCVESLLWVGEWLAEDGPQLVDALLKALELQILKQQPILQVCSRMAPCSAVAVGAEGEDQRRQQGRPPPPNVDESAAALTAVSFCCAVRVYLQQLALTKAMAVFLLRLGWQVPLHLEEQKQMQQQFKATKSEKHQLMQLHAICAVWRDRWITRDLLHEMIDFCQQMQTQQDAPLGEKFVLQKAECASAACYIPVHAGENSNAIAAVSETGEITRFAQSVRLPCWDVSAPSPVEAATEQHTDSSSNSSDQSVPQPAFSGRAAKEEQRMSAPAVPRISAAAQSAENYGLSAPPIRAEARSVFFHANTASDEAAVAAAAAPGVQACVSLQKLVAAAEGDVVASLLQVCCWCLGEKQHNPIPLLLRSLSVCSSSSTLGLLVDLTQSSTRACRLRVSRQHDEDGDGWSEVPEGVVEQQQQQPSRMLIEDDTEVTVAEAESVIEGFAGVVAAAGNTSLFAHSSEQQHECQTEEALLVNLLALLSEPSDSDCGGSTSGIAHTILQLLHVLPQSVLMQLQQAAFFETLRSKHSSGSTEINRANSTNDLGSALCSVLRGSVFTDAAQGASVLSGWECISSCSSGTSTGKLRRHNDCGDTPLNWRFFAEMVQSALRQQQGLNSESSTYRSAVLALLVTQWRDVRLLRGLCGGVYVELQQEHWRALLLLHMQQRQQEQQHNQQQQQQQRKALPHYQRFLQLPPGVCSNPQERQELVPTACGTHTPELRPAALQQLLRRLKMLQRMQRRRALTEGATPCSGRNFRGDCCEEWNWESAMQQVLLHSGRATTAPLPLVRLLLLWQRLLQCYPLALQLARNPHSGSGSSSFPFCSTRGDSCPQNEGLDARFRALSVESSGNGERLAPGAPTAAALAAPAYAAEGLEVALALLQQGGALPAAPKATTETAVAAAVGPSESAGRRGCTTLDNSSRYSTSSRSSSIDRGKGLLPSTGLPTKEFLEKLEQGRQPARRQQQQHQKQPTDSLPSLLSTSASTAYEGPASADTFGQPIQELGRWQLPCRGLRVYLQLLRVARFALLPAPLVRLFLCETSLSLSSVENPRAYGGRRGPVALASLLAFCAAGGKVQTPQLVWSTELQQQVLLQLCEPIAQLLQREGGSNSNSGPATDALGFAAALGVLSVHLVRPGESGAMATPAAVASAVDNRLNRKAAGVGAAILKGMQNCALVRVWQPQLARLLTAGGMIVPVLLYKADRIWTSGFHQMQLLQQQPQDLKHLTRREGLCARHTLEQQQFQMRLQLCRLQDESEGLLRGSAASEASESETAVPTTLASAAEATLRIWIRTTEQNQFTVLRELMLLPIPQRAAPCLQHSCWRAPKQHRQHSQQPRPVTLLLQLLRCFHVHFHKHIHEESGEAGAWTASTSSSNSTACESANTAPCCSEQPHTAHDLLQLLRLQQLLLLLLPSMFAQCTCSENTVDAATAVSATARNCCCVCLSHQQLLQQIETVVGNNERVDRVLLLQSVMLLHVLLILALAQAAVLPTRAVGSDAPSPDAITEASTMTIDASEGQQQLTQRQRGQWKEEQPVQHEEHQSSRRILDSRRRRVGGKEEAQTKSRKSVSPYDLAASQCMYAAASDAVYSLASLQLLLSAGKEGTSVGLTAMEEELSEHLEDAEEQRENTRFEGLSADAVYPTTPETASAAAVVRRMGIRMLLAETVAAFIGIAPRSNEFTAVDASLALLTTSAAAPAATITEAASAATLAGGVNKNDQRASTPSVWLPGYSLHWDLPDREASVHHDHRIFVEPSLPSPCVGLLLSLRVTLWLSRMVLLQATAALSQLLTPALLLQLLPQWRHCSACSHLRLQRLCLTGSMDSSKSCCHSLAASAAAADVEKLSSVCVADGSSDSHEQKQLATKTAAAGASEWTPAATCTTRQLQHFLKLLGGSSDSATCFWNVQERRALHSVTVARAAVAGASKAAAPLVLGALIEAAARALDKASTGEISLLLVLLLQALLDSAITSALSRALEIYRKSSLDAHVLGGRQFLEALAFSVSLAVRCIGSEWLLEEANCGVVWIPEQQQPATLESADADTSVAGCPCFCESTTAYKIPSTTSRLSLLHLLPLLAALLQPEEASATATAEATASSELTGAVVAEEAFSVLQRSVCSTGVGLVLLLHLLRAGEAAGKSVRETSNEGCCCS</sequence>
<feature type="region of interest" description="Disordered" evidence="2">
    <location>
        <begin position="843"/>
        <end position="945"/>
    </location>
</feature>
<feature type="compositionally biased region" description="Basic residues" evidence="2">
    <location>
        <begin position="884"/>
        <end position="895"/>
    </location>
</feature>
<feature type="region of interest" description="Disordered" evidence="2">
    <location>
        <begin position="90"/>
        <end position="155"/>
    </location>
</feature>
<feature type="compositionally biased region" description="Low complexity" evidence="2">
    <location>
        <begin position="2484"/>
        <end position="2493"/>
    </location>
</feature>
<feature type="compositionally biased region" description="Low complexity" evidence="2">
    <location>
        <begin position="256"/>
        <end position="283"/>
    </location>
</feature>
<feature type="region of interest" description="Disordered" evidence="2">
    <location>
        <begin position="1919"/>
        <end position="1990"/>
    </location>
</feature>
<feature type="coiled-coil region" evidence="1">
    <location>
        <begin position="1320"/>
        <end position="1347"/>
    </location>
</feature>
<feature type="compositionally biased region" description="Low complexity" evidence="2">
    <location>
        <begin position="3159"/>
        <end position="3169"/>
    </location>
</feature>
<feature type="compositionally biased region" description="Low complexity" evidence="2">
    <location>
        <begin position="1051"/>
        <end position="1060"/>
    </location>
</feature>
<evidence type="ECO:0000256" key="2">
    <source>
        <dbReference type="SAM" id="MobiDB-lite"/>
    </source>
</evidence>
<proteinExistence type="predicted"/>
<evidence type="ECO:0000256" key="1">
    <source>
        <dbReference type="SAM" id="Coils"/>
    </source>
</evidence>
<feature type="compositionally biased region" description="Basic and acidic residues" evidence="2">
    <location>
        <begin position="3766"/>
        <end position="3800"/>
    </location>
</feature>
<feature type="compositionally biased region" description="Low complexity" evidence="2">
    <location>
        <begin position="928"/>
        <end position="939"/>
    </location>
</feature>
<feature type="region of interest" description="Disordered" evidence="2">
    <location>
        <begin position="3141"/>
        <end position="3218"/>
    </location>
</feature>
<feature type="compositionally biased region" description="Low complexity" evidence="2">
    <location>
        <begin position="3195"/>
        <end position="3218"/>
    </location>
</feature>
<dbReference type="PANTHER" id="PTHR46007">
    <property type="entry name" value="MEDIATOR OF RNA POLYMERASE II TRANSCRIPTION SUBUNIT 12"/>
    <property type="match status" value="1"/>
</dbReference>
<dbReference type="VEuPathDB" id="ToxoDB:cyc_03080"/>
<feature type="compositionally biased region" description="Polar residues" evidence="2">
    <location>
        <begin position="145"/>
        <end position="155"/>
    </location>
</feature>
<protein>
    <recommendedName>
        <fullName evidence="5">AF4/FMR2 family member 4</fullName>
    </recommendedName>
</protein>
<feature type="region of interest" description="Disordered" evidence="2">
    <location>
        <begin position="1075"/>
        <end position="1094"/>
    </location>
</feature>
<feature type="compositionally biased region" description="Basic and acidic residues" evidence="2">
    <location>
        <begin position="1230"/>
        <end position="1247"/>
    </location>
</feature>
<feature type="region of interest" description="Disordered" evidence="2">
    <location>
        <begin position="1507"/>
        <end position="1526"/>
    </location>
</feature>
<comment type="caution">
    <text evidence="3">The sequence shown here is derived from an EMBL/GenBank/DDBJ whole genome shotgun (WGS) entry which is preliminary data.</text>
</comment>
<feature type="region of interest" description="Disordered" evidence="2">
    <location>
        <begin position="1027"/>
        <end position="1060"/>
    </location>
</feature>
<keyword evidence="4" id="KW-1185">Reference proteome</keyword>
<accession>A0A1D3CYD5</accession>
<evidence type="ECO:0000313" key="4">
    <source>
        <dbReference type="Proteomes" id="UP000095192"/>
    </source>
</evidence>
<feature type="region of interest" description="Disordered" evidence="2">
    <location>
        <begin position="3750"/>
        <end position="3806"/>
    </location>
</feature>
<feature type="region of interest" description="Disordered" evidence="2">
    <location>
        <begin position="1187"/>
        <end position="1255"/>
    </location>
</feature>
<feature type="compositionally biased region" description="Low complexity" evidence="2">
    <location>
        <begin position="3755"/>
        <end position="3764"/>
    </location>
</feature>
<dbReference type="PANTHER" id="PTHR46007:SF8">
    <property type="entry name" value="C2H2-TYPE DOMAIN-CONTAINING PROTEIN"/>
    <property type="match status" value="1"/>
</dbReference>
<dbReference type="GO" id="GO:0045944">
    <property type="term" value="P:positive regulation of transcription by RNA polymerase II"/>
    <property type="evidence" value="ECO:0007669"/>
    <property type="project" value="TreeGrafter"/>
</dbReference>
<feature type="region of interest" description="Disordered" evidence="2">
    <location>
        <begin position="2473"/>
        <end position="2513"/>
    </location>
</feature>
<dbReference type="EMBL" id="JROU02001508">
    <property type="protein sequence ID" value="OEH76217.1"/>
    <property type="molecule type" value="Genomic_DNA"/>
</dbReference>
<dbReference type="VEuPathDB" id="ToxoDB:LOC113146534"/>
<feature type="region of interest" description="Disordered" evidence="2">
    <location>
        <begin position="1686"/>
        <end position="1714"/>
    </location>
</feature>
<dbReference type="InterPro" id="IPR051647">
    <property type="entry name" value="Mediator_comp_sub12"/>
</dbReference>
<feature type="region of interest" description="Disordered" evidence="2">
    <location>
        <begin position="256"/>
        <end position="294"/>
    </location>
</feature>
<dbReference type="Proteomes" id="UP000095192">
    <property type="component" value="Unassembled WGS sequence"/>
</dbReference>
<evidence type="ECO:0008006" key="5">
    <source>
        <dbReference type="Google" id="ProtNLM"/>
    </source>
</evidence>
<dbReference type="GO" id="GO:0016592">
    <property type="term" value="C:mediator complex"/>
    <property type="evidence" value="ECO:0007669"/>
    <property type="project" value="TreeGrafter"/>
</dbReference>
<feature type="region of interest" description="Disordered" evidence="2">
    <location>
        <begin position="699"/>
        <end position="729"/>
    </location>
</feature>
<feature type="compositionally biased region" description="Polar residues" evidence="2">
    <location>
        <begin position="715"/>
        <end position="726"/>
    </location>
</feature>
<feature type="region of interest" description="Disordered" evidence="2">
    <location>
        <begin position="1446"/>
        <end position="1472"/>
    </location>
</feature>
<name>A0A1D3CYD5_9EIME</name>
<organism evidence="3 4">
    <name type="scientific">Cyclospora cayetanensis</name>
    <dbReference type="NCBI Taxonomy" id="88456"/>
    <lineage>
        <taxon>Eukaryota</taxon>
        <taxon>Sar</taxon>
        <taxon>Alveolata</taxon>
        <taxon>Apicomplexa</taxon>
        <taxon>Conoidasida</taxon>
        <taxon>Coccidia</taxon>
        <taxon>Eucoccidiorida</taxon>
        <taxon>Eimeriorina</taxon>
        <taxon>Eimeriidae</taxon>
        <taxon>Cyclospora</taxon>
    </lineage>
</organism>
<feature type="compositionally biased region" description="Basic residues" evidence="2">
    <location>
        <begin position="916"/>
        <end position="925"/>
    </location>
</feature>
<evidence type="ECO:0000313" key="3">
    <source>
        <dbReference type="EMBL" id="OEH76217.1"/>
    </source>
</evidence>
<reference evidence="3 4" key="1">
    <citation type="journal article" date="2016" name="BMC Genomics">
        <title>Comparative genomics reveals Cyclospora cayetanensis possesses coccidia-like metabolism and invasion components but unique surface antigens.</title>
        <authorList>
            <person name="Liu S."/>
            <person name="Wang L."/>
            <person name="Zheng H."/>
            <person name="Xu Z."/>
            <person name="Roellig D.M."/>
            <person name="Li N."/>
            <person name="Frace M.A."/>
            <person name="Tang K."/>
            <person name="Arrowood M.J."/>
            <person name="Moss D.M."/>
            <person name="Zhang L."/>
            <person name="Feng Y."/>
            <person name="Xiao L."/>
        </authorList>
    </citation>
    <scope>NUCLEOTIDE SEQUENCE [LARGE SCALE GENOMIC DNA]</scope>
    <source>
        <strain evidence="3 4">CHN_HEN01</strain>
    </source>
</reference>
<dbReference type="VEuPathDB" id="ToxoDB:LOC34619835"/>
<feature type="coiled-coil region" evidence="1">
    <location>
        <begin position="1818"/>
        <end position="1845"/>
    </location>
</feature>
<feature type="coiled-coil region" evidence="1">
    <location>
        <begin position="1096"/>
        <end position="1123"/>
    </location>
</feature>